<evidence type="ECO:0000313" key="3">
    <source>
        <dbReference type="Proteomes" id="UP000186583"/>
    </source>
</evidence>
<sequence length="278" mass="30090">MTLSSDNVSMKPLPDTPLSDPPPPYEAKPRDPAAAGVNTSATPRSSPSPLPSQLQVARQFPPAFNVYSQGFSRTMLLGEHQNQPFYAMSIHSGFSSSPPIVLHSGPSDRFPPLASVEHHSFSSRMSVTVPPGPPRTPGGEPIIELENMMDFPSSTYAFSIGVGPKCERVEQFQWRTSSGEAIAVLDGRSRGWKLVRLARSVPHNAGPHTFKGGDGKEVVAAWTDAGMSMSKVAKFAFMGSGMTGELGERWAIMAVISGLAIFERQRQRRRHNTHSHAG</sequence>
<evidence type="ECO:0000256" key="1">
    <source>
        <dbReference type="SAM" id="MobiDB-lite"/>
    </source>
</evidence>
<feature type="region of interest" description="Disordered" evidence="1">
    <location>
        <begin position="1"/>
        <end position="54"/>
    </location>
</feature>
<dbReference type="AlphaFoldDB" id="A0A1Q8RSY8"/>
<evidence type="ECO:0000313" key="2">
    <source>
        <dbReference type="EMBL" id="OLN87438.1"/>
    </source>
</evidence>
<reference evidence="2 3" key="1">
    <citation type="submission" date="2016-11" db="EMBL/GenBank/DDBJ databases">
        <title>Draft Genome Assembly of Colletotrichum chlorophyti a pathogen of herbaceous plants.</title>
        <authorList>
            <person name="Gan P."/>
            <person name="Narusaka M."/>
            <person name="Tsushima A."/>
            <person name="Narusaka Y."/>
            <person name="Takano Y."/>
            <person name="Shirasu K."/>
        </authorList>
    </citation>
    <scope>NUCLEOTIDE SEQUENCE [LARGE SCALE GENOMIC DNA]</scope>
    <source>
        <strain evidence="2 3">NTL11</strain>
    </source>
</reference>
<name>A0A1Q8RSY8_9PEZI</name>
<proteinExistence type="predicted"/>
<accession>A0A1Q8RSY8</accession>
<feature type="compositionally biased region" description="Low complexity" evidence="1">
    <location>
        <begin position="43"/>
        <end position="54"/>
    </location>
</feature>
<comment type="caution">
    <text evidence="2">The sequence shown here is derived from an EMBL/GenBank/DDBJ whole genome shotgun (WGS) entry which is preliminary data.</text>
</comment>
<gene>
    <name evidence="2" type="ORF">CCHL11_09106</name>
</gene>
<organism evidence="2 3">
    <name type="scientific">Colletotrichum chlorophyti</name>
    <dbReference type="NCBI Taxonomy" id="708187"/>
    <lineage>
        <taxon>Eukaryota</taxon>
        <taxon>Fungi</taxon>
        <taxon>Dikarya</taxon>
        <taxon>Ascomycota</taxon>
        <taxon>Pezizomycotina</taxon>
        <taxon>Sordariomycetes</taxon>
        <taxon>Hypocreomycetidae</taxon>
        <taxon>Glomerellales</taxon>
        <taxon>Glomerellaceae</taxon>
        <taxon>Colletotrichum</taxon>
    </lineage>
</organism>
<dbReference type="Proteomes" id="UP000186583">
    <property type="component" value="Unassembled WGS sequence"/>
</dbReference>
<dbReference type="EMBL" id="MPGH01000093">
    <property type="protein sequence ID" value="OLN87438.1"/>
    <property type="molecule type" value="Genomic_DNA"/>
</dbReference>
<keyword evidence="3" id="KW-1185">Reference proteome</keyword>
<dbReference type="OrthoDB" id="3431997at2759"/>
<protein>
    <submittedName>
        <fullName evidence="2">Uncharacterized protein</fullName>
    </submittedName>
</protein>